<dbReference type="KEGG" id="tcr:510349.20"/>
<dbReference type="RefSeq" id="XP_809020.1">
    <property type="nucleotide sequence ID" value="XM_803927.1"/>
</dbReference>
<evidence type="ECO:0000313" key="3">
    <source>
        <dbReference type="Proteomes" id="UP000002296"/>
    </source>
</evidence>
<dbReference type="AlphaFoldDB" id="Q4D3S4"/>
<dbReference type="GeneID" id="3539574"/>
<gene>
    <name evidence="2" type="ORF">Tc00.1047053510349.20</name>
</gene>
<dbReference type="eggNOG" id="ENOG502S2UP">
    <property type="taxonomic scope" value="Eukaryota"/>
</dbReference>
<evidence type="ECO:0000256" key="1">
    <source>
        <dbReference type="SAM" id="Phobius"/>
    </source>
</evidence>
<feature type="transmembrane region" description="Helical" evidence="1">
    <location>
        <begin position="29"/>
        <end position="50"/>
    </location>
</feature>
<dbReference type="PaxDb" id="353153-Q4D3S4"/>
<keyword evidence="1" id="KW-0472">Membrane</keyword>
<dbReference type="EMBL" id="AAHK01001077">
    <property type="protein sequence ID" value="EAN87169.1"/>
    <property type="molecule type" value="Genomic_DNA"/>
</dbReference>
<comment type="caution">
    <text evidence="2">The sequence shown here is derived from an EMBL/GenBank/DDBJ whole genome shotgun (WGS) entry which is preliminary data.</text>
</comment>
<keyword evidence="1" id="KW-1133">Transmembrane helix</keyword>
<accession>Q4D3S4</accession>
<evidence type="ECO:0000313" key="2">
    <source>
        <dbReference type="EMBL" id="EAN87169.1"/>
    </source>
</evidence>
<proteinExistence type="predicted"/>
<dbReference type="InParanoid" id="Q4D3S4"/>
<dbReference type="SUPFAM" id="SSF47072">
    <property type="entry name" value="Cysteine alpha-hairpin motif"/>
    <property type="match status" value="2"/>
</dbReference>
<reference evidence="2 3" key="1">
    <citation type="journal article" date="2005" name="Science">
        <title>The genome sequence of Trypanosoma cruzi, etiologic agent of Chagas disease.</title>
        <authorList>
            <person name="El-Sayed N.M."/>
            <person name="Myler P.J."/>
            <person name="Bartholomeu D.C."/>
            <person name="Nilsson D."/>
            <person name="Aggarwal G."/>
            <person name="Tran A.N."/>
            <person name="Ghedin E."/>
            <person name="Worthey E.A."/>
            <person name="Delcher A.L."/>
            <person name="Blandin G."/>
            <person name="Westenberger S.J."/>
            <person name="Caler E."/>
            <person name="Cerqueira G.C."/>
            <person name="Branche C."/>
            <person name="Haas B."/>
            <person name="Anupama A."/>
            <person name="Arner E."/>
            <person name="Aslund L."/>
            <person name="Attipoe P."/>
            <person name="Bontempi E."/>
            <person name="Bringaud F."/>
            <person name="Burton P."/>
            <person name="Cadag E."/>
            <person name="Campbell D.A."/>
            <person name="Carrington M."/>
            <person name="Crabtree J."/>
            <person name="Darban H."/>
            <person name="da Silveira J.F."/>
            <person name="de Jong P."/>
            <person name="Edwards K."/>
            <person name="Englund P.T."/>
            <person name="Fazelina G."/>
            <person name="Feldblyum T."/>
            <person name="Ferella M."/>
            <person name="Frasch A.C."/>
            <person name="Gull K."/>
            <person name="Horn D."/>
            <person name="Hou L."/>
            <person name="Huang Y."/>
            <person name="Kindlund E."/>
            <person name="Klingbeil M."/>
            <person name="Kluge S."/>
            <person name="Koo H."/>
            <person name="Lacerda D."/>
            <person name="Levin M.J."/>
            <person name="Lorenzi H."/>
            <person name="Louie T."/>
            <person name="Machado C.R."/>
            <person name="McCulloch R."/>
            <person name="McKenna A."/>
            <person name="Mizuno Y."/>
            <person name="Mottram J.C."/>
            <person name="Nelson S."/>
            <person name="Ochaya S."/>
            <person name="Osoegawa K."/>
            <person name="Pai G."/>
            <person name="Parsons M."/>
            <person name="Pentony M."/>
            <person name="Pettersson U."/>
            <person name="Pop M."/>
            <person name="Ramirez J.L."/>
            <person name="Rinta J."/>
            <person name="Robertson L."/>
            <person name="Salzberg S.L."/>
            <person name="Sanchez D.O."/>
            <person name="Seyler A."/>
            <person name="Sharma R."/>
            <person name="Shetty J."/>
            <person name="Simpson A.J."/>
            <person name="Sisk E."/>
            <person name="Tammi M.T."/>
            <person name="Tarleton R."/>
            <person name="Teixeira S."/>
            <person name="Van Aken S."/>
            <person name="Vogt C."/>
            <person name="Ward P.N."/>
            <person name="Wickstead B."/>
            <person name="Wortman J."/>
            <person name="White O."/>
            <person name="Fraser C.M."/>
            <person name="Stuart K.D."/>
            <person name="Andersson B."/>
        </authorList>
    </citation>
    <scope>NUCLEOTIDE SEQUENCE [LARGE SCALE GENOMIC DNA]</scope>
    <source>
        <strain evidence="2 3">CL Brener</strain>
    </source>
</reference>
<sequence length="227" mass="26274">MVELPFSPPPPPPLPCPIVLCMPSCFRCVSFLFFLFVFLSLVLFFGGGWVGRRSVFWPEEDGVTGTSIKKKGTDVLTRFTYQQHTVQMPMHVPDPAPCAVESTLWRSCLKEFDYGPDRPKGACEKQRAGYYACIRTWRERQNEVYDYNRFNLVKECAKEAEKLHQCMMVNMFEASRCQETMTQLKRCAARHDPEVRRALADDPTLIMSEEEEPQGIKRLWYRAIGKL</sequence>
<name>Q4D3S4_TRYCC</name>
<keyword evidence="1" id="KW-0812">Transmembrane</keyword>
<dbReference type="InterPro" id="IPR009069">
    <property type="entry name" value="Cys_alpha_HP_mot_SF"/>
</dbReference>
<protein>
    <submittedName>
        <fullName evidence="2">Uncharacterized protein</fullName>
    </submittedName>
</protein>
<dbReference type="Proteomes" id="UP000002296">
    <property type="component" value="Unassembled WGS sequence"/>
</dbReference>
<organism evidence="2 3">
    <name type="scientific">Trypanosoma cruzi (strain CL Brener)</name>
    <dbReference type="NCBI Taxonomy" id="353153"/>
    <lineage>
        <taxon>Eukaryota</taxon>
        <taxon>Discoba</taxon>
        <taxon>Euglenozoa</taxon>
        <taxon>Kinetoplastea</taxon>
        <taxon>Metakinetoplastina</taxon>
        <taxon>Trypanosomatida</taxon>
        <taxon>Trypanosomatidae</taxon>
        <taxon>Trypanosoma</taxon>
        <taxon>Schizotrypanum</taxon>
    </lineage>
</organism>
<keyword evidence="3" id="KW-1185">Reference proteome</keyword>
<dbReference type="Gene3D" id="1.10.287.1130">
    <property type="entry name" value="CytochromE C oxidase copper chaperone"/>
    <property type="match status" value="1"/>
</dbReference>